<organism evidence="7 8">
    <name type="scientific">Actinomadura montaniterrae</name>
    <dbReference type="NCBI Taxonomy" id="1803903"/>
    <lineage>
        <taxon>Bacteria</taxon>
        <taxon>Bacillati</taxon>
        <taxon>Actinomycetota</taxon>
        <taxon>Actinomycetes</taxon>
        <taxon>Streptosporangiales</taxon>
        <taxon>Thermomonosporaceae</taxon>
        <taxon>Actinomadura</taxon>
    </lineage>
</organism>
<dbReference type="GO" id="GO:0005886">
    <property type="term" value="C:plasma membrane"/>
    <property type="evidence" value="ECO:0007669"/>
    <property type="project" value="UniProtKB-SubCell"/>
</dbReference>
<dbReference type="RefSeq" id="WP_151539994.1">
    <property type="nucleotide sequence ID" value="NZ_WBMR01000023.1"/>
</dbReference>
<keyword evidence="2" id="KW-1003">Cell membrane</keyword>
<proteinExistence type="predicted"/>
<dbReference type="OrthoDB" id="9814237at2"/>
<dbReference type="InterPro" id="IPR036259">
    <property type="entry name" value="MFS_trans_sf"/>
</dbReference>
<dbReference type="Proteomes" id="UP000483004">
    <property type="component" value="Unassembled WGS sequence"/>
</dbReference>
<keyword evidence="4 6" id="KW-1133">Transmembrane helix</keyword>
<evidence type="ECO:0000256" key="6">
    <source>
        <dbReference type="SAM" id="Phobius"/>
    </source>
</evidence>
<dbReference type="InterPro" id="IPR050189">
    <property type="entry name" value="MFS_Efflux_Transporters"/>
</dbReference>
<name>A0A6L3VZD9_9ACTN</name>
<evidence type="ECO:0000256" key="3">
    <source>
        <dbReference type="ARBA" id="ARBA00022692"/>
    </source>
</evidence>
<keyword evidence="8" id="KW-1185">Reference proteome</keyword>
<feature type="transmembrane region" description="Helical" evidence="6">
    <location>
        <begin position="12"/>
        <end position="31"/>
    </location>
</feature>
<keyword evidence="5 6" id="KW-0472">Membrane</keyword>
<comment type="subcellular location">
    <subcellularLocation>
        <location evidence="1">Cell membrane</location>
        <topology evidence="1">Multi-pass membrane protein</topology>
    </subcellularLocation>
</comment>
<evidence type="ECO:0000313" key="8">
    <source>
        <dbReference type="Proteomes" id="UP000483004"/>
    </source>
</evidence>
<dbReference type="Gene3D" id="1.20.1250.20">
    <property type="entry name" value="MFS general substrate transporter like domains"/>
    <property type="match status" value="1"/>
</dbReference>
<dbReference type="PANTHER" id="PTHR43124">
    <property type="entry name" value="PURINE EFFLUX PUMP PBUE"/>
    <property type="match status" value="1"/>
</dbReference>
<comment type="caution">
    <text evidence="7">The sequence shown here is derived from an EMBL/GenBank/DDBJ whole genome shotgun (WGS) entry which is preliminary data.</text>
</comment>
<evidence type="ECO:0000256" key="5">
    <source>
        <dbReference type="ARBA" id="ARBA00023136"/>
    </source>
</evidence>
<feature type="transmembrane region" description="Helical" evidence="6">
    <location>
        <begin position="106"/>
        <end position="127"/>
    </location>
</feature>
<feature type="transmembrane region" description="Helical" evidence="6">
    <location>
        <begin position="65"/>
        <end position="85"/>
    </location>
</feature>
<feature type="transmembrane region" description="Helical" evidence="6">
    <location>
        <begin position="133"/>
        <end position="153"/>
    </location>
</feature>
<dbReference type="AlphaFoldDB" id="A0A6L3VZD9"/>
<dbReference type="GO" id="GO:0022857">
    <property type="term" value="F:transmembrane transporter activity"/>
    <property type="evidence" value="ECO:0007669"/>
    <property type="project" value="TreeGrafter"/>
</dbReference>
<sequence>MMTTVAGFSGSSMTALLVVFGLGMAAGNLVAGRYAGRRLMPSLYVFLAGLTIVLTLFVMTAHSKVLAACTLFLLGLFGFVTVPALQMRILDKAAGAPTLASALNLSAFNIANALGAFLGGTVIRAGFGYTGPNAIGAVLAATGLALAICSGLVDARAKEAIAR</sequence>
<evidence type="ECO:0000256" key="1">
    <source>
        <dbReference type="ARBA" id="ARBA00004651"/>
    </source>
</evidence>
<evidence type="ECO:0000256" key="4">
    <source>
        <dbReference type="ARBA" id="ARBA00022989"/>
    </source>
</evidence>
<dbReference type="PANTHER" id="PTHR43124:SF3">
    <property type="entry name" value="CHLORAMPHENICOL EFFLUX PUMP RV0191"/>
    <property type="match status" value="1"/>
</dbReference>
<gene>
    <name evidence="7" type="ORF">F9B16_11435</name>
</gene>
<protein>
    <submittedName>
        <fullName evidence="7">MFS transporter</fullName>
    </submittedName>
</protein>
<accession>A0A6L3VZD9</accession>
<dbReference type="SUPFAM" id="SSF103473">
    <property type="entry name" value="MFS general substrate transporter"/>
    <property type="match status" value="1"/>
</dbReference>
<reference evidence="7 8" key="1">
    <citation type="submission" date="2019-09" db="EMBL/GenBank/DDBJ databases">
        <title>Actinomadura physcomitrii sp. nov., a novel actinomycete isolated from moss [Physcomitrium sphaericum (Ludw) Fuernr].</title>
        <authorList>
            <person name="Liu C."/>
            <person name="Zhuang X."/>
        </authorList>
    </citation>
    <scope>NUCLEOTIDE SEQUENCE [LARGE SCALE GENOMIC DNA]</scope>
    <source>
        <strain evidence="7 8">CYP1-1B</strain>
    </source>
</reference>
<dbReference type="EMBL" id="WBMR01000023">
    <property type="protein sequence ID" value="KAB2383665.1"/>
    <property type="molecule type" value="Genomic_DNA"/>
</dbReference>
<keyword evidence="3 6" id="KW-0812">Transmembrane</keyword>
<evidence type="ECO:0000313" key="7">
    <source>
        <dbReference type="EMBL" id="KAB2383665.1"/>
    </source>
</evidence>
<evidence type="ECO:0000256" key="2">
    <source>
        <dbReference type="ARBA" id="ARBA00022475"/>
    </source>
</evidence>
<feature type="transmembrane region" description="Helical" evidence="6">
    <location>
        <begin position="43"/>
        <end position="59"/>
    </location>
</feature>